<dbReference type="EMBL" id="GEDG01003527">
    <property type="protein sequence ID" value="JAP34877.1"/>
    <property type="molecule type" value="Transcribed_RNA"/>
</dbReference>
<sequence>MMLLYLGFRHLFMSQLQCDNRFCEDVSMVVLNSYFDIKHSFDLYIRILSEGTMTTTTNRNQQPFFCQTRHYKGLISPNVFLLPNVEMMRFVTLVLSSIGLQQWRCFYLD</sequence>
<protein>
    <submittedName>
        <fullName evidence="1">Putative ovule protein</fullName>
    </submittedName>
</protein>
<name>A0A0V0IQM3_SOLCH</name>
<evidence type="ECO:0000313" key="1">
    <source>
        <dbReference type="EMBL" id="JAP34877.1"/>
    </source>
</evidence>
<accession>A0A0V0IQM3</accession>
<proteinExistence type="predicted"/>
<reference evidence="1" key="1">
    <citation type="submission" date="2015-12" db="EMBL/GenBank/DDBJ databases">
        <title>Gene expression during late stages of embryo sac development: a critical building block for successful pollen-pistil interactions.</title>
        <authorList>
            <person name="Liu Y."/>
            <person name="Joly V."/>
            <person name="Sabar M."/>
            <person name="Matton D.P."/>
        </authorList>
    </citation>
    <scope>NUCLEOTIDE SEQUENCE</scope>
</reference>
<dbReference type="AlphaFoldDB" id="A0A0V0IQM3"/>
<organism evidence="1">
    <name type="scientific">Solanum chacoense</name>
    <name type="common">Chaco potato</name>
    <dbReference type="NCBI Taxonomy" id="4108"/>
    <lineage>
        <taxon>Eukaryota</taxon>
        <taxon>Viridiplantae</taxon>
        <taxon>Streptophyta</taxon>
        <taxon>Embryophyta</taxon>
        <taxon>Tracheophyta</taxon>
        <taxon>Spermatophyta</taxon>
        <taxon>Magnoliopsida</taxon>
        <taxon>eudicotyledons</taxon>
        <taxon>Gunneridae</taxon>
        <taxon>Pentapetalae</taxon>
        <taxon>asterids</taxon>
        <taxon>lamiids</taxon>
        <taxon>Solanales</taxon>
        <taxon>Solanaceae</taxon>
        <taxon>Solanoideae</taxon>
        <taxon>Solaneae</taxon>
        <taxon>Solanum</taxon>
    </lineage>
</organism>